<evidence type="ECO:0000259" key="1">
    <source>
        <dbReference type="PROSITE" id="PS50011"/>
    </source>
</evidence>
<dbReference type="PANTHER" id="PTHR44167:SF24">
    <property type="entry name" value="SERINE_THREONINE-PROTEIN KINASE CHK2"/>
    <property type="match status" value="1"/>
</dbReference>
<keyword evidence="2" id="KW-0418">Kinase</keyword>
<evidence type="ECO:0000313" key="2">
    <source>
        <dbReference type="EMBL" id="CAK4026295.1"/>
    </source>
</evidence>
<organism evidence="2 3">
    <name type="scientific">Lecanosticta acicola</name>
    <dbReference type="NCBI Taxonomy" id="111012"/>
    <lineage>
        <taxon>Eukaryota</taxon>
        <taxon>Fungi</taxon>
        <taxon>Dikarya</taxon>
        <taxon>Ascomycota</taxon>
        <taxon>Pezizomycotina</taxon>
        <taxon>Dothideomycetes</taxon>
        <taxon>Dothideomycetidae</taxon>
        <taxon>Mycosphaerellales</taxon>
        <taxon>Mycosphaerellaceae</taxon>
        <taxon>Lecanosticta</taxon>
    </lineage>
</organism>
<dbReference type="PROSITE" id="PS00108">
    <property type="entry name" value="PROTEIN_KINASE_ST"/>
    <property type="match status" value="1"/>
</dbReference>
<name>A0AAI8YZU4_9PEZI</name>
<dbReference type="PROSITE" id="PS50011">
    <property type="entry name" value="PROTEIN_KINASE_DOM"/>
    <property type="match status" value="1"/>
</dbReference>
<sequence length="317" mass="36208">MAGSLVGKSGRNYMIQETIQDKGRPLTCVQRASDGTNDFILKEISQDWKLRLEMYELVGSSPFVRDLIDTVPERRIFIFDYLQTNLLQFAQKDVPQSIMRYILKCTLCGIAAMHEKGIIHNDIKANNIMVQMASPEFEWKIEKVQIVDLEDSAYLRYPESAIVGAQVGNMMWRSPEAHAMGPIRKPSDMFSFGLVCIYAMTRILPFALDESELPEGIEPLAVVLERQISYFAEQDDLNAFLRYLGDSPEWVEIFQAVASAFAEGQPRRPFRLWEGIDVDQADSFRSLILGLTNFDPAKRLTAQQALEHEWFKDVPIL</sequence>
<protein>
    <submittedName>
        <fullName evidence="2">Related to calcium calmodulin dependent kinase</fullName>
    </submittedName>
</protein>
<dbReference type="PANTHER" id="PTHR44167">
    <property type="entry name" value="OVARIAN-SPECIFIC SERINE/THREONINE-PROTEIN KINASE LOK-RELATED"/>
    <property type="match status" value="1"/>
</dbReference>
<gene>
    <name evidence="2" type="ORF">LECACI_7A005012</name>
</gene>
<accession>A0AAI8YZU4</accession>
<dbReference type="InterPro" id="IPR008271">
    <property type="entry name" value="Ser/Thr_kinase_AS"/>
</dbReference>
<feature type="domain" description="Protein kinase" evidence="1">
    <location>
        <begin position="1"/>
        <end position="311"/>
    </location>
</feature>
<comment type="caution">
    <text evidence="2">The sequence shown here is derived from an EMBL/GenBank/DDBJ whole genome shotgun (WGS) entry which is preliminary data.</text>
</comment>
<dbReference type="SMART" id="SM00220">
    <property type="entry name" value="S_TKc"/>
    <property type="match status" value="1"/>
</dbReference>
<evidence type="ECO:0000313" key="3">
    <source>
        <dbReference type="Proteomes" id="UP001296104"/>
    </source>
</evidence>
<reference evidence="2" key="1">
    <citation type="submission" date="2023-11" db="EMBL/GenBank/DDBJ databases">
        <authorList>
            <person name="Alioto T."/>
            <person name="Alioto T."/>
            <person name="Gomez Garrido J."/>
        </authorList>
    </citation>
    <scope>NUCLEOTIDE SEQUENCE</scope>
</reference>
<dbReference type="InterPro" id="IPR011009">
    <property type="entry name" value="Kinase-like_dom_sf"/>
</dbReference>
<dbReference type="SUPFAM" id="SSF56112">
    <property type="entry name" value="Protein kinase-like (PK-like)"/>
    <property type="match status" value="1"/>
</dbReference>
<dbReference type="GO" id="GO:0004674">
    <property type="term" value="F:protein serine/threonine kinase activity"/>
    <property type="evidence" value="ECO:0007669"/>
    <property type="project" value="TreeGrafter"/>
</dbReference>
<dbReference type="GO" id="GO:0044773">
    <property type="term" value="P:mitotic DNA damage checkpoint signaling"/>
    <property type="evidence" value="ECO:0007669"/>
    <property type="project" value="TreeGrafter"/>
</dbReference>
<dbReference type="EMBL" id="CAVMBE010000030">
    <property type="protein sequence ID" value="CAK4026295.1"/>
    <property type="molecule type" value="Genomic_DNA"/>
</dbReference>
<dbReference type="Proteomes" id="UP001296104">
    <property type="component" value="Unassembled WGS sequence"/>
</dbReference>
<keyword evidence="2" id="KW-0808">Transferase</keyword>
<dbReference type="Pfam" id="PF00069">
    <property type="entry name" value="Pkinase"/>
    <property type="match status" value="1"/>
</dbReference>
<dbReference type="Gene3D" id="1.10.510.10">
    <property type="entry name" value="Transferase(Phosphotransferase) domain 1"/>
    <property type="match status" value="1"/>
</dbReference>
<keyword evidence="3" id="KW-1185">Reference proteome</keyword>
<proteinExistence type="predicted"/>
<dbReference type="AlphaFoldDB" id="A0AAI8YZU4"/>
<dbReference type="InterPro" id="IPR000719">
    <property type="entry name" value="Prot_kinase_dom"/>
</dbReference>
<dbReference type="GO" id="GO:0005634">
    <property type="term" value="C:nucleus"/>
    <property type="evidence" value="ECO:0007669"/>
    <property type="project" value="TreeGrafter"/>
</dbReference>
<dbReference type="GO" id="GO:0005524">
    <property type="term" value="F:ATP binding"/>
    <property type="evidence" value="ECO:0007669"/>
    <property type="project" value="InterPro"/>
</dbReference>